<evidence type="ECO:0000256" key="4">
    <source>
        <dbReference type="ARBA" id="ARBA00022787"/>
    </source>
</evidence>
<keyword evidence="3" id="KW-0812">Transmembrane</keyword>
<dbReference type="GO" id="GO:0000422">
    <property type="term" value="P:autophagy of mitochondrion"/>
    <property type="evidence" value="ECO:0007669"/>
    <property type="project" value="TreeGrafter"/>
</dbReference>
<evidence type="ECO:0000256" key="1">
    <source>
        <dbReference type="ARBA" id="ARBA00004572"/>
    </source>
</evidence>
<organism evidence="7">
    <name type="scientific">Ixodes ricinus</name>
    <name type="common">Common tick</name>
    <name type="synonym">Acarus ricinus</name>
    <dbReference type="NCBI Taxonomy" id="34613"/>
    <lineage>
        <taxon>Eukaryota</taxon>
        <taxon>Metazoa</taxon>
        <taxon>Ecdysozoa</taxon>
        <taxon>Arthropoda</taxon>
        <taxon>Chelicerata</taxon>
        <taxon>Arachnida</taxon>
        <taxon>Acari</taxon>
        <taxon>Parasitiformes</taxon>
        <taxon>Ixodida</taxon>
        <taxon>Ixodoidea</taxon>
        <taxon>Ixodidae</taxon>
        <taxon>Ixodinae</taxon>
        <taxon>Ixodes</taxon>
    </lineage>
</organism>
<dbReference type="GO" id="GO:0000266">
    <property type="term" value="P:mitochondrial fission"/>
    <property type="evidence" value="ECO:0007669"/>
    <property type="project" value="InterPro"/>
</dbReference>
<proteinExistence type="evidence at transcript level"/>
<dbReference type="Pfam" id="PF14852">
    <property type="entry name" value="Fis1_TPR_N"/>
    <property type="match status" value="1"/>
</dbReference>
<dbReference type="InterPro" id="IPR011990">
    <property type="entry name" value="TPR-like_helical_dom_sf"/>
</dbReference>
<keyword evidence="5" id="KW-1133">Transmembrane helix</keyword>
<dbReference type="InterPro" id="IPR016543">
    <property type="entry name" value="Fis1"/>
</dbReference>
<dbReference type="GO" id="GO:0043653">
    <property type="term" value="P:mitochondrial fragmentation involved in apoptotic process"/>
    <property type="evidence" value="ECO:0007669"/>
    <property type="project" value="TreeGrafter"/>
</dbReference>
<keyword evidence="5" id="KW-0472">Membrane</keyword>
<dbReference type="SUPFAM" id="SSF48452">
    <property type="entry name" value="TPR-like"/>
    <property type="match status" value="1"/>
</dbReference>
<dbReference type="GO" id="GO:0005778">
    <property type="term" value="C:peroxisomal membrane"/>
    <property type="evidence" value="ECO:0007669"/>
    <property type="project" value="TreeGrafter"/>
</dbReference>
<evidence type="ECO:0000256" key="5">
    <source>
        <dbReference type="ARBA" id="ARBA00022989"/>
    </source>
</evidence>
<dbReference type="EMBL" id="GANP01008530">
    <property type="protein sequence ID" value="JAB75938.1"/>
    <property type="molecule type" value="mRNA"/>
</dbReference>
<evidence type="ECO:0000256" key="6">
    <source>
        <dbReference type="ARBA" id="ARBA00023128"/>
    </source>
</evidence>
<dbReference type="Gene3D" id="1.25.40.10">
    <property type="entry name" value="Tetratricopeptide repeat domain"/>
    <property type="match status" value="1"/>
</dbReference>
<protein>
    <submittedName>
        <fullName evidence="7">Putative fission 1 mitochondrial outer membrane protein</fullName>
    </submittedName>
</protein>
<dbReference type="InterPro" id="IPR028058">
    <property type="entry name" value="Fis1_TPR_N"/>
</dbReference>
<comment type="subcellular location">
    <subcellularLocation>
        <location evidence="1">Mitochondrion outer membrane</location>
        <topology evidence="1">Single-pass membrane protein</topology>
    </subcellularLocation>
</comment>
<dbReference type="AlphaFoldDB" id="V5HPY6"/>
<dbReference type="GO" id="GO:0016559">
    <property type="term" value="P:peroxisome fission"/>
    <property type="evidence" value="ECO:0007669"/>
    <property type="project" value="TreeGrafter"/>
</dbReference>
<accession>V5HPY6</accession>
<sequence>MESILEDCVSPSDLKCYEQQYHEEMKKGEVAPKTQFEYAWCLVRSRYPADIRRGVMLMEDLFHHGDTQARTGLLVLPCSGNHKARRSTPKP</sequence>
<dbReference type="GO" id="GO:0005741">
    <property type="term" value="C:mitochondrial outer membrane"/>
    <property type="evidence" value="ECO:0007669"/>
    <property type="project" value="UniProtKB-SubCell"/>
</dbReference>
<dbReference type="PANTHER" id="PTHR13247">
    <property type="entry name" value="TETRATRICOPEPTIDE REPEAT PROTEIN 11 TPR REPEAT PROTEIN 11"/>
    <property type="match status" value="1"/>
</dbReference>
<keyword evidence="6" id="KW-0496">Mitochondrion</keyword>
<keyword evidence="4" id="KW-1000">Mitochondrion outer membrane</keyword>
<name>V5HPY6_IXORI</name>
<dbReference type="PANTHER" id="PTHR13247:SF0">
    <property type="entry name" value="MITOCHONDRIAL FISSION 1 PROTEIN"/>
    <property type="match status" value="1"/>
</dbReference>
<evidence type="ECO:0000256" key="3">
    <source>
        <dbReference type="ARBA" id="ARBA00022692"/>
    </source>
</evidence>
<evidence type="ECO:0000256" key="2">
    <source>
        <dbReference type="ARBA" id="ARBA00008937"/>
    </source>
</evidence>
<comment type="similarity">
    <text evidence="2">Belongs to the FIS1 family.</text>
</comment>
<evidence type="ECO:0000313" key="7">
    <source>
        <dbReference type="EMBL" id="JAB75938.1"/>
    </source>
</evidence>
<reference evidence="7" key="1">
    <citation type="journal article" date="2015" name="Sci. Rep.">
        <title>Tissue- and time-dependent transcription in Ixodes ricinus salivary glands and midguts when blood feeding on the vertebrate host.</title>
        <authorList>
            <person name="Kotsyfakis M."/>
            <person name="Schwarz A."/>
            <person name="Erhart J."/>
            <person name="Ribeiro J.M."/>
        </authorList>
    </citation>
    <scope>NUCLEOTIDE SEQUENCE</scope>
    <source>
        <tissue evidence="7">Salivary gland and midgut</tissue>
    </source>
</reference>